<proteinExistence type="predicted"/>
<evidence type="ECO:0000256" key="1">
    <source>
        <dbReference type="SAM" id="MobiDB-lite"/>
    </source>
</evidence>
<reference evidence="2 3" key="1">
    <citation type="submission" date="2019-04" db="EMBL/GenBank/DDBJ databases">
        <title>An improved genome assembly and genetic linkage map for asparagus bean, Vigna unguiculata ssp. sesquipedialis.</title>
        <authorList>
            <person name="Xia Q."/>
            <person name="Zhang R."/>
            <person name="Dong Y."/>
        </authorList>
    </citation>
    <scope>NUCLEOTIDE SEQUENCE [LARGE SCALE GENOMIC DNA]</scope>
    <source>
        <tissue evidence="2">Leaf</tissue>
    </source>
</reference>
<feature type="region of interest" description="Disordered" evidence="1">
    <location>
        <begin position="63"/>
        <end position="89"/>
    </location>
</feature>
<protein>
    <submittedName>
        <fullName evidence="2">Uncharacterized protein</fullName>
    </submittedName>
</protein>
<evidence type="ECO:0000313" key="2">
    <source>
        <dbReference type="EMBL" id="QCE03526.1"/>
    </source>
</evidence>
<feature type="compositionally biased region" description="Gly residues" evidence="1">
    <location>
        <begin position="33"/>
        <end position="43"/>
    </location>
</feature>
<accession>A0A4D6MPX7</accession>
<evidence type="ECO:0000313" key="3">
    <source>
        <dbReference type="Proteomes" id="UP000501690"/>
    </source>
</evidence>
<name>A0A4D6MPX7_VIGUN</name>
<organism evidence="2 3">
    <name type="scientific">Vigna unguiculata</name>
    <name type="common">Cowpea</name>
    <dbReference type="NCBI Taxonomy" id="3917"/>
    <lineage>
        <taxon>Eukaryota</taxon>
        <taxon>Viridiplantae</taxon>
        <taxon>Streptophyta</taxon>
        <taxon>Embryophyta</taxon>
        <taxon>Tracheophyta</taxon>
        <taxon>Spermatophyta</taxon>
        <taxon>Magnoliopsida</taxon>
        <taxon>eudicotyledons</taxon>
        <taxon>Gunneridae</taxon>
        <taxon>Pentapetalae</taxon>
        <taxon>rosids</taxon>
        <taxon>fabids</taxon>
        <taxon>Fabales</taxon>
        <taxon>Fabaceae</taxon>
        <taxon>Papilionoideae</taxon>
        <taxon>50 kb inversion clade</taxon>
        <taxon>NPAAA clade</taxon>
        <taxon>indigoferoid/millettioid clade</taxon>
        <taxon>Phaseoleae</taxon>
        <taxon>Vigna</taxon>
    </lineage>
</organism>
<dbReference type="AlphaFoldDB" id="A0A4D6MPX7"/>
<dbReference type="Proteomes" id="UP000501690">
    <property type="component" value="Linkage Group LG8"/>
</dbReference>
<sequence>MDPKVGEVEVQGVDKVYEVQAEVCEEQVHGEVGEMGGEGGGMEADGCEEDQVGEMDGQVEGMEAEEGEVEVGDASSLNRDNVEGPGLVDMDLNVASDVEVE</sequence>
<keyword evidence="3" id="KW-1185">Reference proteome</keyword>
<feature type="region of interest" description="Disordered" evidence="1">
    <location>
        <begin position="28"/>
        <end position="48"/>
    </location>
</feature>
<gene>
    <name evidence="2" type="ORF">DEO72_LG8g1551</name>
</gene>
<dbReference type="EMBL" id="CP039352">
    <property type="protein sequence ID" value="QCE03526.1"/>
    <property type="molecule type" value="Genomic_DNA"/>
</dbReference>